<protein>
    <recommendedName>
        <fullName evidence="2">PKD domain-containing protein</fullName>
    </recommendedName>
</protein>
<gene>
    <name evidence="4" type="ORF">E3O21_11305</name>
    <name evidence="3" type="ORF">SAMN05216368_10990</name>
</gene>
<reference evidence="4 6" key="2">
    <citation type="submission" date="2019-03" db="EMBL/GenBank/DDBJ databases">
        <title>Genomics of glacier-inhabiting Cryobacterium strains.</title>
        <authorList>
            <person name="Liu Q."/>
            <person name="Xin Y.-H."/>
        </authorList>
    </citation>
    <scope>NUCLEOTIDE SEQUENCE [LARGE SCALE GENOMIC DNA]</scope>
    <source>
        <strain evidence="4 6">Hh8</strain>
    </source>
</reference>
<evidence type="ECO:0000313" key="3">
    <source>
        <dbReference type="EMBL" id="SDO02985.1"/>
    </source>
</evidence>
<dbReference type="EMBL" id="SOFD01000028">
    <property type="protein sequence ID" value="TFB76040.1"/>
    <property type="molecule type" value="Genomic_DNA"/>
</dbReference>
<feature type="chain" id="PRO_5044608960" description="PKD domain-containing protein" evidence="1">
    <location>
        <begin position="29"/>
        <end position="298"/>
    </location>
</feature>
<dbReference type="STRING" id="1424659.SAMN05216368_10990"/>
<evidence type="ECO:0000256" key="1">
    <source>
        <dbReference type="SAM" id="SignalP"/>
    </source>
</evidence>
<reference evidence="3 5" key="1">
    <citation type="submission" date="2016-10" db="EMBL/GenBank/DDBJ databases">
        <authorList>
            <person name="Varghese N."/>
            <person name="Submissions S."/>
        </authorList>
    </citation>
    <scope>NUCLEOTIDE SEQUENCE [LARGE SCALE GENOMIC DNA]</scope>
    <source>
        <strain evidence="3 5">CGMCC 1.11215</strain>
    </source>
</reference>
<dbReference type="AlphaFoldDB" id="A0A4R8V4M5"/>
<evidence type="ECO:0000313" key="6">
    <source>
        <dbReference type="Proteomes" id="UP000298252"/>
    </source>
</evidence>
<dbReference type="SUPFAM" id="SSF49299">
    <property type="entry name" value="PKD domain"/>
    <property type="match status" value="1"/>
</dbReference>
<proteinExistence type="predicted"/>
<dbReference type="InterPro" id="IPR035986">
    <property type="entry name" value="PKD_dom_sf"/>
</dbReference>
<evidence type="ECO:0000313" key="5">
    <source>
        <dbReference type="Proteomes" id="UP000199639"/>
    </source>
</evidence>
<keyword evidence="1" id="KW-0732">Signal</keyword>
<evidence type="ECO:0000313" key="4">
    <source>
        <dbReference type="EMBL" id="TFB76040.1"/>
    </source>
</evidence>
<dbReference type="InterPro" id="IPR013783">
    <property type="entry name" value="Ig-like_fold"/>
</dbReference>
<dbReference type="Gene3D" id="2.60.40.10">
    <property type="entry name" value="Immunoglobulins"/>
    <property type="match status" value="1"/>
</dbReference>
<dbReference type="Proteomes" id="UP000199639">
    <property type="component" value="Unassembled WGS sequence"/>
</dbReference>
<accession>A0A4R8V4M5</accession>
<feature type="signal peptide" evidence="1">
    <location>
        <begin position="1"/>
        <end position="28"/>
    </location>
</feature>
<dbReference type="RefSeq" id="WP_092341400.1">
    <property type="nucleotide sequence ID" value="NZ_SOFD01000028.1"/>
</dbReference>
<dbReference type="Pfam" id="PF00801">
    <property type="entry name" value="PKD"/>
    <property type="match status" value="1"/>
</dbReference>
<sequence length="298" mass="30561">MVRFKFLLTAGFLSLLAFGSLVNSPASADEVACGTSDIKNGTCPELVSGGVTTGDGVDLTAEVNGRSGGGTGKSSGGKAAGTGPSLAEICAHPAGQLTAEQEWTLCGSGDFPVVSRHPEWPVTLAAPTTPCTGCSPDTIIRVTDLQNFPAPIAPTGMEPNGWAIVGLAANFWAAASTHIGDGVLLGQPAQVMFTPIGYRWNYGDGSTASTPTGGASWADLAVAEFSTTPTSHKYTKKGTYTVTLTVEYRADYSFGDQGWRPVEGIVTVPSAPFTVVAAKESTVLVAEDCNTNPHGPGC</sequence>
<name>A0A4R8V4M5_9MICO</name>
<evidence type="ECO:0000259" key="2">
    <source>
        <dbReference type="PROSITE" id="PS50093"/>
    </source>
</evidence>
<dbReference type="InterPro" id="IPR000601">
    <property type="entry name" value="PKD_dom"/>
</dbReference>
<dbReference type="CDD" id="cd00146">
    <property type="entry name" value="PKD"/>
    <property type="match status" value="1"/>
</dbReference>
<dbReference type="GO" id="GO:0005975">
    <property type="term" value="P:carbohydrate metabolic process"/>
    <property type="evidence" value="ECO:0007669"/>
    <property type="project" value="UniProtKB-ARBA"/>
</dbReference>
<dbReference type="EMBL" id="FNIB01000009">
    <property type="protein sequence ID" value="SDO02985.1"/>
    <property type="molecule type" value="Genomic_DNA"/>
</dbReference>
<dbReference type="PROSITE" id="PS50093">
    <property type="entry name" value="PKD"/>
    <property type="match status" value="1"/>
</dbReference>
<organism evidence="3 5">
    <name type="scientific">Cryobacterium flavum</name>
    <dbReference type="NCBI Taxonomy" id="1424659"/>
    <lineage>
        <taxon>Bacteria</taxon>
        <taxon>Bacillati</taxon>
        <taxon>Actinomycetota</taxon>
        <taxon>Actinomycetes</taxon>
        <taxon>Micrococcales</taxon>
        <taxon>Microbacteriaceae</taxon>
        <taxon>Cryobacterium</taxon>
    </lineage>
</organism>
<dbReference type="Proteomes" id="UP000298252">
    <property type="component" value="Unassembled WGS sequence"/>
</dbReference>
<feature type="domain" description="PKD" evidence="2">
    <location>
        <begin position="194"/>
        <end position="246"/>
    </location>
</feature>
<keyword evidence="6" id="KW-1185">Reference proteome</keyword>